<dbReference type="OrthoDB" id="7051264at2"/>
<accession>A0A1H8QU43</accession>
<evidence type="ECO:0000313" key="3">
    <source>
        <dbReference type="Proteomes" id="UP000199657"/>
    </source>
</evidence>
<dbReference type="AlphaFoldDB" id="A0A1H8QU43"/>
<dbReference type="EMBL" id="FOEG01000001">
    <property type="protein sequence ID" value="SEO57779.1"/>
    <property type="molecule type" value="Genomic_DNA"/>
</dbReference>
<dbReference type="RefSeq" id="WP_139209137.1">
    <property type="nucleotide sequence ID" value="NZ_FOEG01000001.1"/>
</dbReference>
<dbReference type="SUPFAM" id="SSF48452">
    <property type="entry name" value="TPR-like"/>
    <property type="match status" value="1"/>
</dbReference>
<feature type="chain" id="PRO_5011663224" description="Tetratricopeptide repeat-containing protein" evidence="1">
    <location>
        <begin position="24"/>
        <end position="1072"/>
    </location>
</feature>
<sequence>MTAKQPRVKVGGILFIACVPLVAGCFSSGSSGGGASDRVSTGIEVLVTDPPVQGASTRVVDHDGDALSTVRRTSESGTVTLSVDDTAELSGATVQASGGRDIETGARFSGIRLQAPVATDGVSVVSPLSTLVVLEADDLGITTDQAAESVAGLLGLPVSAVLGDPAESGAAQRASLKLTRLAAALAPEGQPMVHLAEAMESAGGDFQAAVTNVQMDSGISEETREALDNAVPELDAFAAIDPQMSAEQVVTQANRAVLRIGVDRYLREALNVAGAEQAVHSFADALWKANGRRGIPSGTPQLTNVIRFGLQRGSIAPDDFTDPGYRVPEALAQASAVADIAALDAVDSRLPLAAGEELGSDNAARAEYFFGSDRSPLFRAERLFDDVLDDNVLDPVQAGVAEGLARAGRFDEAEVVLRSRIAQAEERAGGYRSTGAALTDFGQIEQAERFFNEGLAIYQRIIDAKGVENLAEDDAEFYQGMARRLRAAGLGNQVPEALEPLQAFIDSAAGEEGFSPTYSRVVISLREAAEEAVEEAELAGLTPSAVAEATEAVDLHYQAGLGHSETPFPDGALSLRGLAVTNAAGFYSRLGLEAETLRALDEYERLARLDMDRVSAGESQQVLTYARDVAFAYGTLDLNDRFRDLIADIEVAQGEDPSSDYAQRARSQFAIFEGMEEVIDGRLEVGVELVEQAAGGDIGDTIEALTFRGKGTREAGLRFMALQLFDRGLQEEAVAVADAAWELARSEAFAAEASSMNEYVSQGCRKIARMYEWIEATERGRDRMRTCWDLARNRAAGGGERARAAEQLANGYIWLGMNDEVGPIVDTLANQGASLTDPGERQSNLRSVAELRGLAGDYQQALTSLAEAVDLLVDIRSTGGEDADKASLSAAASTALAYTDLATEIGRAIATGDARGEQVQATVESARAAGVAVIVGGDDTPGSGAWPGYQDVTQGLPSPSDRATRERTAVIRLAGLRAFDEAETLARSAEDHPERNRRLKSVADAFISWDDFPGTGLASFDYDGDGRPDFFSPATSQAERDASPLVLDTDIDGDGIADDVDRTPYCADCWSL</sequence>
<organism evidence="2 3">
    <name type="scientific">Aquisalimonas asiatica</name>
    <dbReference type="NCBI Taxonomy" id="406100"/>
    <lineage>
        <taxon>Bacteria</taxon>
        <taxon>Pseudomonadati</taxon>
        <taxon>Pseudomonadota</taxon>
        <taxon>Gammaproteobacteria</taxon>
        <taxon>Chromatiales</taxon>
        <taxon>Ectothiorhodospiraceae</taxon>
        <taxon>Aquisalimonas</taxon>
    </lineage>
</organism>
<feature type="signal peptide" evidence="1">
    <location>
        <begin position="1"/>
        <end position="23"/>
    </location>
</feature>
<evidence type="ECO:0008006" key="4">
    <source>
        <dbReference type="Google" id="ProtNLM"/>
    </source>
</evidence>
<keyword evidence="1" id="KW-0732">Signal</keyword>
<dbReference type="Proteomes" id="UP000199657">
    <property type="component" value="Unassembled WGS sequence"/>
</dbReference>
<proteinExistence type="predicted"/>
<gene>
    <name evidence="2" type="ORF">SAMN04488052_101794</name>
</gene>
<dbReference type="PROSITE" id="PS51257">
    <property type="entry name" value="PROKAR_LIPOPROTEIN"/>
    <property type="match status" value="1"/>
</dbReference>
<dbReference type="STRING" id="406100.SAMN04488052_101794"/>
<name>A0A1H8QU43_9GAMM</name>
<reference evidence="2 3" key="1">
    <citation type="submission" date="2016-10" db="EMBL/GenBank/DDBJ databases">
        <authorList>
            <person name="de Groot N.N."/>
        </authorList>
    </citation>
    <scope>NUCLEOTIDE SEQUENCE [LARGE SCALE GENOMIC DNA]</scope>
    <source>
        <strain evidence="2 3">CGMCC 1.6291</strain>
    </source>
</reference>
<protein>
    <recommendedName>
        <fullName evidence="4">Tetratricopeptide repeat-containing protein</fullName>
    </recommendedName>
</protein>
<keyword evidence="3" id="KW-1185">Reference proteome</keyword>
<evidence type="ECO:0000256" key="1">
    <source>
        <dbReference type="SAM" id="SignalP"/>
    </source>
</evidence>
<dbReference type="Gene3D" id="1.25.40.10">
    <property type="entry name" value="Tetratricopeptide repeat domain"/>
    <property type="match status" value="1"/>
</dbReference>
<evidence type="ECO:0000313" key="2">
    <source>
        <dbReference type="EMBL" id="SEO57779.1"/>
    </source>
</evidence>
<dbReference type="InterPro" id="IPR011990">
    <property type="entry name" value="TPR-like_helical_dom_sf"/>
</dbReference>